<feature type="transmembrane region" description="Helical" evidence="1">
    <location>
        <begin position="6"/>
        <end position="25"/>
    </location>
</feature>
<comment type="caution">
    <text evidence="2">The sequence shown here is derived from an EMBL/GenBank/DDBJ whole genome shotgun (WGS) entry which is preliminary data.</text>
</comment>
<dbReference type="Proteomes" id="UP000604083">
    <property type="component" value="Unassembled WGS sequence"/>
</dbReference>
<gene>
    <name evidence="2" type="ORF">JIN78_16590</name>
</gene>
<dbReference type="AlphaFoldDB" id="A0A934VME9"/>
<evidence type="ECO:0000313" key="2">
    <source>
        <dbReference type="EMBL" id="MBK1835684.1"/>
    </source>
</evidence>
<proteinExistence type="predicted"/>
<sequence length="139" mass="15930">MNRKFLAFTFLLVGIFIGYTLHWLLSERFERNSWKKSIGFVNSDEGTKLFDALKKAGVNQDEVNLAFDDSTLRIRVNISDDRVDSLVEMLKDVAPAHSVSLEVRSERGGVFFLPEGAIDFRDVMVRLSRRETTRNESGR</sequence>
<organism evidence="2 3">
    <name type="scientific">Roseibacillus ishigakijimensis</name>
    <dbReference type="NCBI Taxonomy" id="454146"/>
    <lineage>
        <taxon>Bacteria</taxon>
        <taxon>Pseudomonadati</taxon>
        <taxon>Verrucomicrobiota</taxon>
        <taxon>Verrucomicrobiia</taxon>
        <taxon>Verrucomicrobiales</taxon>
        <taxon>Verrucomicrobiaceae</taxon>
        <taxon>Roseibacillus</taxon>
    </lineage>
</organism>
<dbReference type="RefSeq" id="WP_200393121.1">
    <property type="nucleotide sequence ID" value="NZ_JAENIO010000084.1"/>
</dbReference>
<reference evidence="2" key="1">
    <citation type="submission" date="2021-01" db="EMBL/GenBank/DDBJ databases">
        <title>Modified the classification status of verrucomicrobia.</title>
        <authorList>
            <person name="Feng X."/>
        </authorList>
    </citation>
    <scope>NUCLEOTIDE SEQUENCE</scope>
    <source>
        <strain evidence="2">KCTC 12986</strain>
    </source>
</reference>
<keyword evidence="1" id="KW-1133">Transmembrane helix</keyword>
<protein>
    <submittedName>
        <fullName evidence="2">Uncharacterized protein</fullName>
    </submittedName>
</protein>
<dbReference type="EMBL" id="JAENIO010000084">
    <property type="protein sequence ID" value="MBK1835684.1"/>
    <property type="molecule type" value="Genomic_DNA"/>
</dbReference>
<accession>A0A934VME9</accession>
<keyword evidence="3" id="KW-1185">Reference proteome</keyword>
<evidence type="ECO:0000313" key="3">
    <source>
        <dbReference type="Proteomes" id="UP000604083"/>
    </source>
</evidence>
<evidence type="ECO:0000256" key="1">
    <source>
        <dbReference type="SAM" id="Phobius"/>
    </source>
</evidence>
<keyword evidence="1" id="KW-0812">Transmembrane</keyword>
<name>A0A934VME9_9BACT</name>
<keyword evidence="1" id="KW-0472">Membrane</keyword>